<evidence type="ECO:0000256" key="4">
    <source>
        <dbReference type="ARBA" id="ARBA00022989"/>
    </source>
</evidence>
<name>A0ABV6IUA6_9PROT</name>
<dbReference type="EMBL" id="JBHLVZ010000053">
    <property type="protein sequence ID" value="MFC0387203.1"/>
    <property type="molecule type" value="Genomic_DNA"/>
</dbReference>
<feature type="transmembrane region" description="Helical" evidence="6">
    <location>
        <begin position="91"/>
        <end position="112"/>
    </location>
</feature>
<dbReference type="RefSeq" id="WP_377052421.1">
    <property type="nucleotide sequence ID" value="NZ_JBHLVZ010000053.1"/>
</dbReference>
<reference evidence="8 9" key="1">
    <citation type="submission" date="2024-09" db="EMBL/GenBank/DDBJ databases">
        <authorList>
            <person name="Sun Q."/>
            <person name="Mori K."/>
        </authorList>
    </citation>
    <scope>NUCLEOTIDE SEQUENCE [LARGE SCALE GENOMIC DNA]</scope>
    <source>
        <strain evidence="8 9">CCM 7468</strain>
    </source>
</reference>
<dbReference type="SUPFAM" id="SSF103481">
    <property type="entry name" value="Multidrug resistance efflux transporter EmrE"/>
    <property type="match status" value="2"/>
</dbReference>
<evidence type="ECO:0000256" key="1">
    <source>
        <dbReference type="ARBA" id="ARBA00004141"/>
    </source>
</evidence>
<feature type="transmembrane region" description="Helical" evidence="6">
    <location>
        <begin position="243"/>
        <end position="262"/>
    </location>
</feature>
<evidence type="ECO:0000256" key="2">
    <source>
        <dbReference type="ARBA" id="ARBA00007362"/>
    </source>
</evidence>
<proteinExistence type="inferred from homology"/>
<feature type="domain" description="EamA" evidence="7">
    <location>
        <begin position="5"/>
        <end position="135"/>
    </location>
</feature>
<protein>
    <submittedName>
        <fullName evidence="8">DMT family transporter</fullName>
    </submittedName>
</protein>
<feature type="transmembrane region" description="Helical" evidence="6">
    <location>
        <begin position="119"/>
        <end position="136"/>
    </location>
</feature>
<evidence type="ECO:0000256" key="5">
    <source>
        <dbReference type="ARBA" id="ARBA00023136"/>
    </source>
</evidence>
<dbReference type="PANTHER" id="PTHR32322">
    <property type="entry name" value="INNER MEMBRANE TRANSPORTER"/>
    <property type="match status" value="1"/>
</dbReference>
<keyword evidence="9" id="KW-1185">Reference proteome</keyword>
<dbReference type="PANTHER" id="PTHR32322:SF2">
    <property type="entry name" value="EAMA DOMAIN-CONTAINING PROTEIN"/>
    <property type="match status" value="1"/>
</dbReference>
<evidence type="ECO:0000256" key="3">
    <source>
        <dbReference type="ARBA" id="ARBA00022692"/>
    </source>
</evidence>
<comment type="caution">
    <text evidence="8">The sequence shown here is derived from an EMBL/GenBank/DDBJ whole genome shotgun (WGS) entry which is preliminary data.</text>
</comment>
<feature type="transmembrane region" description="Helical" evidence="6">
    <location>
        <begin position="268"/>
        <end position="286"/>
    </location>
</feature>
<feature type="transmembrane region" description="Helical" evidence="6">
    <location>
        <begin position="148"/>
        <end position="167"/>
    </location>
</feature>
<comment type="subcellular location">
    <subcellularLocation>
        <location evidence="1">Membrane</location>
        <topology evidence="1">Multi-pass membrane protein</topology>
    </subcellularLocation>
</comment>
<feature type="domain" description="EamA" evidence="7">
    <location>
        <begin position="149"/>
        <end position="285"/>
    </location>
</feature>
<evidence type="ECO:0000313" key="9">
    <source>
        <dbReference type="Proteomes" id="UP001589789"/>
    </source>
</evidence>
<feature type="transmembrane region" description="Helical" evidence="6">
    <location>
        <begin position="35"/>
        <end position="52"/>
    </location>
</feature>
<keyword evidence="5 6" id="KW-0472">Membrane</keyword>
<feature type="transmembrane region" description="Helical" evidence="6">
    <location>
        <begin position="179"/>
        <end position="200"/>
    </location>
</feature>
<keyword evidence="3 6" id="KW-0812">Transmembrane</keyword>
<organism evidence="8 9">
    <name type="scientific">Muricoccus vinaceus</name>
    <dbReference type="NCBI Taxonomy" id="424704"/>
    <lineage>
        <taxon>Bacteria</taxon>
        <taxon>Pseudomonadati</taxon>
        <taxon>Pseudomonadota</taxon>
        <taxon>Alphaproteobacteria</taxon>
        <taxon>Acetobacterales</taxon>
        <taxon>Roseomonadaceae</taxon>
        <taxon>Muricoccus</taxon>
    </lineage>
</organism>
<sequence>MQNSLLFLSTVLIWGSTWIAITWQVGSVPVLVSVFYRFASAAVILLLVLSALRRLPLPGWRDQPFILAQALCLFSFNFICFYNAAAYLPSGLVSVIFSLATLYNAVNARLFFGERITARTVLAALLGVAGLLLLFGHDVLVRVDGDTLKGIAFGALGTLFFSLGNMASRRNSAAGVAPLTANAWGMTYGAAVLLGLIGLTGTPLVAPPDGRYLAALLYLSVIGSVVGFTTYLMLVSRIGSSRAAYTTVLFPVVALSLSTLFEGYHWDMAALAGLALTLLGNLVIFWRTSPRER</sequence>
<evidence type="ECO:0000259" key="7">
    <source>
        <dbReference type="Pfam" id="PF00892"/>
    </source>
</evidence>
<dbReference type="Pfam" id="PF00892">
    <property type="entry name" value="EamA"/>
    <property type="match status" value="2"/>
</dbReference>
<gene>
    <name evidence="8" type="ORF">ACFFIC_16860</name>
</gene>
<accession>A0ABV6IUA6</accession>
<evidence type="ECO:0000256" key="6">
    <source>
        <dbReference type="SAM" id="Phobius"/>
    </source>
</evidence>
<evidence type="ECO:0000313" key="8">
    <source>
        <dbReference type="EMBL" id="MFC0387203.1"/>
    </source>
</evidence>
<keyword evidence="4 6" id="KW-1133">Transmembrane helix</keyword>
<feature type="transmembrane region" description="Helical" evidence="6">
    <location>
        <begin position="212"/>
        <end position="234"/>
    </location>
</feature>
<dbReference type="Proteomes" id="UP001589789">
    <property type="component" value="Unassembled WGS sequence"/>
</dbReference>
<comment type="similarity">
    <text evidence="2">Belongs to the EamA transporter family.</text>
</comment>
<dbReference type="InterPro" id="IPR037185">
    <property type="entry name" value="EmrE-like"/>
</dbReference>
<dbReference type="InterPro" id="IPR050638">
    <property type="entry name" value="AA-Vitamin_Transporters"/>
</dbReference>
<dbReference type="InterPro" id="IPR000620">
    <property type="entry name" value="EamA_dom"/>
</dbReference>
<feature type="transmembrane region" description="Helical" evidence="6">
    <location>
        <begin position="64"/>
        <end position="85"/>
    </location>
</feature>